<dbReference type="Pfam" id="PF08030">
    <property type="entry name" value="NAD_binding_6"/>
    <property type="match status" value="1"/>
</dbReference>
<dbReference type="OMA" id="LNYVHRW"/>
<keyword evidence="14" id="KW-1185">Reference proteome</keyword>
<dbReference type="GO" id="GO:0006879">
    <property type="term" value="P:intracellular iron ion homeostasis"/>
    <property type="evidence" value="ECO:0007669"/>
    <property type="project" value="TreeGrafter"/>
</dbReference>
<accession>R7S008</accession>
<dbReference type="Pfam" id="PF08022">
    <property type="entry name" value="FAD_binding_8"/>
    <property type="match status" value="1"/>
</dbReference>
<evidence type="ECO:0000313" key="14">
    <source>
        <dbReference type="Proteomes" id="UP000054196"/>
    </source>
</evidence>
<dbReference type="SFLD" id="SFLDS00052">
    <property type="entry name" value="Ferric_Reductase_Domain"/>
    <property type="match status" value="1"/>
</dbReference>
<dbReference type="InterPro" id="IPR051410">
    <property type="entry name" value="Ferric/Cupric_Reductase"/>
</dbReference>
<keyword evidence="10" id="KW-0325">Glycoprotein</keyword>
<dbReference type="RefSeq" id="XP_007389225.1">
    <property type="nucleotide sequence ID" value="XM_007389163.1"/>
</dbReference>
<keyword evidence="6 11" id="KW-1133">Transmembrane helix</keyword>
<comment type="subcellular location">
    <subcellularLocation>
        <location evidence="1">Membrane</location>
        <topology evidence="1">Multi-pass membrane protein</topology>
    </subcellularLocation>
</comment>
<feature type="transmembrane region" description="Helical" evidence="11">
    <location>
        <begin position="116"/>
        <end position="136"/>
    </location>
</feature>
<feature type="domain" description="FAD-binding FR-type" evidence="12">
    <location>
        <begin position="287"/>
        <end position="418"/>
    </location>
</feature>
<keyword evidence="3" id="KW-0813">Transport</keyword>
<evidence type="ECO:0000256" key="6">
    <source>
        <dbReference type="ARBA" id="ARBA00022989"/>
    </source>
</evidence>
<dbReference type="GO" id="GO:0000293">
    <property type="term" value="F:ferric-chelate reductase activity"/>
    <property type="evidence" value="ECO:0007669"/>
    <property type="project" value="UniProtKB-ARBA"/>
</dbReference>
<name>R7S008_PUNST</name>
<dbReference type="InterPro" id="IPR013130">
    <property type="entry name" value="Fe3_Rdtase_TM_dom"/>
</dbReference>
<dbReference type="InterPro" id="IPR017927">
    <property type="entry name" value="FAD-bd_FR_type"/>
</dbReference>
<evidence type="ECO:0000256" key="10">
    <source>
        <dbReference type="ARBA" id="ARBA00023180"/>
    </source>
</evidence>
<feature type="transmembrane region" description="Helical" evidence="11">
    <location>
        <begin position="223"/>
        <end position="240"/>
    </location>
</feature>
<keyword evidence="5" id="KW-0249">Electron transport</keyword>
<dbReference type="InterPro" id="IPR013121">
    <property type="entry name" value="Fe_red_NAD-bd_6"/>
</dbReference>
<evidence type="ECO:0000256" key="8">
    <source>
        <dbReference type="ARBA" id="ARBA00023065"/>
    </source>
</evidence>
<comment type="similarity">
    <text evidence="2">Belongs to the ferric reductase (FRE) family.</text>
</comment>
<dbReference type="GO" id="GO:0015677">
    <property type="term" value="P:copper ion import"/>
    <property type="evidence" value="ECO:0007669"/>
    <property type="project" value="TreeGrafter"/>
</dbReference>
<protein>
    <recommendedName>
        <fullName evidence="12">FAD-binding FR-type domain-containing protein</fullName>
    </recommendedName>
</protein>
<evidence type="ECO:0000256" key="7">
    <source>
        <dbReference type="ARBA" id="ARBA00023002"/>
    </source>
</evidence>
<keyword evidence="4 11" id="KW-0812">Transmembrane</keyword>
<evidence type="ECO:0000256" key="5">
    <source>
        <dbReference type="ARBA" id="ARBA00022982"/>
    </source>
</evidence>
<organism evidence="13 14">
    <name type="scientific">Punctularia strigosozonata (strain HHB-11173)</name>
    <name type="common">White-rot fungus</name>
    <dbReference type="NCBI Taxonomy" id="741275"/>
    <lineage>
        <taxon>Eukaryota</taxon>
        <taxon>Fungi</taxon>
        <taxon>Dikarya</taxon>
        <taxon>Basidiomycota</taxon>
        <taxon>Agaricomycotina</taxon>
        <taxon>Agaricomycetes</taxon>
        <taxon>Corticiales</taxon>
        <taxon>Punctulariaceae</taxon>
        <taxon>Punctularia</taxon>
    </lineage>
</organism>
<evidence type="ECO:0000256" key="2">
    <source>
        <dbReference type="ARBA" id="ARBA00006278"/>
    </source>
</evidence>
<evidence type="ECO:0000256" key="9">
    <source>
        <dbReference type="ARBA" id="ARBA00023136"/>
    </source>
</evidence>
<evidence type="ECO:0000259" key="12">
    <source>
        <dbReference type="PROSITE" id="PS51384"/>
    </source>
</evidence>
<dbReference type="OrthoDB" id="3944240at2759"/>
<dbReference type="PANTHER" id="PTHR32361:SF9">
    <property type="entry name" value="FERRIC REDUCTASE TRANSMEMBRANE COMPONENT 3-RELATED"/>
    <property type="match status" value="1"/>
</dbReference>
<dbReference type="eggNOG" id="KOG0039">
    <property type="taxonomic scope" value="Eukaryota"/>
</dbReference>
<dbReference type="InterPro" id="IPR013112">
    <property type="entry name" value="FAD-bd_8"/>
</dbReference>
<dbReference type="GeneID" id="18876849"/>
<dbReference type="Pfam" id="PF01794">
    <property type="entry name" value="Ferric_reduct"/>
    <property type="match status" value="1"/>
</dbReference>
<feature type="transmembrane region" description="Helical" evidence="11">
    <location>
        <begin position="186"/>
        <end position="203"/>
    </location>
</feature>
<dbReference type="PROSITE" id="PS51384">
    <property type="entry name" value="FAD_FR"/>
    <property type="match status" value="1"/>
</dbReference>
<keyword evidence="8" id="KW-0406">Ion transport</keyword>
<dbReference type="AlphaFoldDB" id="R7S008"/>
<dbReference type="Gene3D" id="3.40.50.80">
    <property type="entry name" value="Nucleotide-binding domain of ferredoxin-NADP reductase (FNR) module"/>
    <property type="match status" value="1"/>
</dbReference>
<keyword evidence="7" id="KW-0560">Oxidoreductase</keyword>
<dbReference type="CDD" id="cd06186">
    <property type="entry name" value="NOX_Duox_like_FAD_NADP"/>
    <property type="match status" value="1"/>
</dbReference>
<reference evidence="14" key="1">
    <citation type="journal article" date="2012" name="Science">
        <title>The Paleozoic origin of enzymatic lignin decomposition reconstructed from 31 fungal genomes.</title>
        <authorList>
            <person name="Floudas D."/>
            <person name="Binder M."/>
            <person name="Riley R."/>
            <person name="Barry K."/>
            <person name="Blanchette R.A."/>
            <person name="Henrissat B."/>
            <person name="Martinez A.T."/>
            <person name="Otillar R."/>
            <person name="Spatafora J.W."/>
            <person name="Yadav J.S."/>
            <person name="Aerts A."/>
            <person name="Benoit I."/>
            <person name="Boyd A."/>
            <person name="Carlson A."/>
            <person name="Copeland A."/>
            <person name="Coutinho P.M."/>
            <person name="de Vries R.P."/>
            <person name="Ferreira P."/>
            <person name="Findley K."/>
            <person name="Foster B."/>
            <person name="Gaskell J."/>
            <person name="Glotzer D."/>
            <person name="Gorecki P."/>
            <person name="Heitman J."/>
            <person name="Hesse C."/>
            <person name="Hori C."/>
            <person name="Igarashi K."/>
            <person name="Jurgens J.A."/>
            <person name="Kallen N."/>
            <person name="Kersten P."/>
            <person name="Kohler A."/>
            <person name="Kuees U."/>
            <person name="Kumar T.K.A."/>
            <person name="Kuo A."/>
            <person name="LaButti K."/>
            <person name="Larrondo L.F."/>
            <person name="Lindquist E."/>
            <person name="Ling A."/>
            <person name="Lombard V."/>
            <person name="Lucas S."/>
            <person name="Lundell T."/>
            <person name="Martin R."/>
            <person name="McLaughlin D.J."/>
            <person name="Morgenstern I."/>
            <person name="Morin E."/>
            <person name="Murat C."/>
            <person name="Nagy L.G."/>
            <person name="Nolan M."/>
            <person name="Ohm R.A."/>
            <person name="Patyshakuliyeva A."/>
            <person name="Rokas A."/>
            <person name="Ruiz-Duenas F.J."/>
            <person name="Sabat G."/>
            <person name="Salamov A."/>
            <person name="Samejima M."/>
            <person name="Schmutz J."/>
            <person name="Slot J.C."/>
            <person name="St John F."/>
            <person name="Stenlid J."/>
            <person name="Sun H."/>
            <person name="Sun S."/>
            <person name="Syed K."/>
            <person name="Tsang A."/>
            <person name="Wiebenga A."/>
            <person name="Young D."/>
            <person name="Pisabarro A."/>
            <person name="Eastwood D.C."/>
            <person name="Martin F."/>
            <person name="Cullen D."/>
            <person name="Grigoriev I.V."/>
            <person name="Hibbett D.S."/>
        </authorList>
    </citation>
    <scope>NUCLEOTIDE SEQUENCE [LARGE SCALE GENOMIC DNA]</scope>
    <source>
        <strain evidence="14">HHB-11173 SS5</strain>
    </source>
</reference>
<feature type="transmembrane region" description="Helical" evidence="11">
    <location>
        <begin position="247"/>
        <end position="268"/>
    </location>
</feature>
<dbReference type="PANTHER" id="PTHR32361">
    <property type="entry name" value="FERRIC/CUPRIC REDUCTASE TRANSMEMBRANE COMPONENT"/>
    <property type="match status" value="1"/>
</dbReference>
<keyword evidence="9 11" id="KW-0472">Membrane</keyword>
<dbReference type="KEGG" id="psq:PUNSTDRAFT_116967"/>
<feature type="transmembrane region" description="Helical" evidence="11">
    <location>
        <begin position="148"/>
        <end position="174"/>
    </location>
</feature>
<evidence type="ECO:0000313" key="13">
    <source>
        <dbReference type="EMBL" id="EIN03568.1"/>
    </source>
</evidence>
<proteinExistence type="inferred from homology"/>
<dbReference type="SFLD" id="SFLDG01168">
    <property type="entry name" value="Ferric_reductase_subgroup_(FRE"/>
    <property type="match status" value="1"/>
</dbReference>
<evidence type="ECO:0000256" key="3">
    <source>
        <dbReference type="ARBA" id="ARBA00022448"/>
    </source>
</evidence>
<evidence type="ECO:0000256" key="1">
    <source>
        <dbReference type="ARBA" id="ARBA00004141"/>
    </source>
</evidence>
<dbReference type="GO" id="GO:0005886">
    <property type="term" value="C:plasma membrane"/>
    <property type="evidence" value="ECO:0007669"/>
    <property type="project" value="TreeGrafter"/>
</dbReference>
<evidence type="ECO:0000256" key="11">
    <source>
        <dbReference type="SAM" id="Phobius"/>
    </source>
</evidence>
<dbReference type="GO" id="GO:0006826">
    <property type="term" value="P:iron ion transport"/>
    <property type="evidence" value="ECO:0007669"/>
    <property type="project" value="TreeGrafter"/>
</dbReference>
<dbReference type="InterPro" id="IPR039261">
    <property type="entry name" value="FNR_nucleotide-bd"/>
</dbReference>
<gene>
    <name evidence="13" type="ORF">PUNSTDRAFT_116967</name>
</gene>
<sequence length="660" mass="71239">MSGTPPVIPTELQVYNSYVEDPKWQRKFSIIWGTAAGIAILISLPHLLRAIRSRRAFAGLFGVWEDWSGKAYQPVAASDERKRSGGSPGWKDRVRGVARIVTSALLWTLPGTEVDVGQMLIIIGYLVTVLVCITMKSELISNPNRAGFLALAQFPVVFLFATKNSLLSLLLGPGNGYEKLNYVHKWAGRGMFIGAVVHGALWIRNHLQYGLPILGQQKETSGVAALGVLCVIVLTSFRSIRRLCWNLFFVVHVLAFVAFYVTVCYHTIYARPWVYPPLAFYGLDLLMRLLRFRIKDATLIPVDHAMTIINVHDCSGGWVAGQHVRLRAFVSGRLFESHPLTIMRAPPSTSCLSPSSARGTLTLGARAVGDWSRELNAYARAERDRTSKGKELDGIDTTDLGADVQVMIDGPYGGCSVDLGEFESVLLVAGGSGATFTLGMLDDIVGRCVRLGRPNGERTKRIKFAWCIKSFGAIEWFAQPLMEIAAVAATPGSGLDLHVSVFVTCLCNPEAVPPIPNSDVRVGRPSIHKMLRDFVTPPCAPCADSVAKGASCCCAPDTAGTSTLSTASASQPGVLSASEKAAETKLEVEEEERFATECDCEAGDFDVPGLRWVGLGGGVAVCASGPERLTREAKNAVARIGMARSVALGGIALHTELFSL</sequence>
<dbReference type="HOGENOM" id="CLU_017408_2_0_1"/>
<feature type="transmembrane region" description="Helical" evidence="11">
    <location>
        <begin position="30"/>
        <end position="48"/>
    </location>
</feature>
<dbReference type="EMBL" id="JH687561">
    <property type="protein sequence ID" value="EIN03568.1"/>
    <property type="molecule type" value="Genomic_DNA"/>
</dbReference>
<evidence type="ECO:0000256" key="4">
    <source>
        <dbReference type="ARBA" id="ARBA00022692"/>
    </source>
</evidence>
<dbReference type="SUPFAM" id="SSF52343">
    <property type="entry name" value="Ferredoxin reductase-like, C-terminal NADP-linked domain"/>
    <property type="match status" value="1"/>
</dbReference>
<dbReference type="Proteomes" id="UP000054196">
    <property type="component" value="Unassembled WGS sequence"/>
</dbReference>